<keyword evidence="4" id="KW-0233">DNA recombination</keyword>
<protein>
    <submittedName>
        <fullName evidence="6">Recombinase</fullName>
    </submittedName>
</protein>
<keyword evidence="3" id="KW-0238">DNA-binding</keyword>
<proteinExistence type="inferred from homology"/>
<dbReference type="InterPro" id="IPR011010">
    <property type="entry name" value="DNA_brk_join_enz"/>
</dbReference>
<dbReference type="InterPro" id="IPR002104">
    <property type="entry name" value="Integrase_catalytic"/>
</dbReference>
<dbReference type="RefSeq" id="WP_083215935.1">
    <property type="nucleotide sequence ID" value="NZ_CP023449.1"/>
</dbReference>
<dbReference type="InterPro" id="IPR013762">
    <property type="entry name" value="Integrase-like_cat_sf"/>
</dbReference>
<evidence type="ECO:0000313" key="7">
    <source>
        <dbReference type="Proteomes" id="UP000218934"/>
    </source>
</evidence>
<dbReference type="InterPro" id="IPR053876">
    <property type="entry name" value="Phage_int_M"/>
</dbReference>
<dbReference type="AlphaFoldDB" id="A0A2A4FSN1"/>
<dbReference type="GO" id="GO:0003677">
    <property type="term" value="F:DNA binding"/>
    <property type="evidence" value="ECO:0007669"/>
    <property type="project" value="UniProtKB-KW"/>
</dbReference>
<dbReference type="PANTHER" id="PTHR30629:SF2">
    <property type="entry name" value="PROPHAGE INTEGRASE INTS-RELATED"/>
    <property type="match status" value="1"/>
</dbReference>
<sequence>MALTVLKVKNAKPGRHVDGRGLCLVVKPSGARTWVLRMQLKGHRRDYGLGSAHDVSLTDARTAAAELRRRVRDGFDPVAERRKARKVIPTFEAATRSCHETLGDGWKDGHHSRWLSGFERHLFPRIGKKPVDKVDSACVVEALSPIWLEIPETARRLLQRIGVVLDFAHVKGWVPEEVSLRSVRKGLPRQNDKRGHMEAMPYADVPSLMKKLATAAQTTGRDAMRFTIYNAVRSNETRLAVWTEFDLEKAVWTIPAERMKAGETHVVPLSAPVLALLRKRWAERTSDAGLVFSNDGKKPISDMTMTKLLRDDGFASITVHGFRSTFTDWAAECTDFPKEVADKALAHKLPNKVEAAYRRTDFFEKRRSLMKQWADYLGNSASAANTATAEPIQARAAA</sequence>
<dbReference type="Pfam" id="PF00589">
    <property type="entry name" value="Phage_integrase"/>
    <property type="match status" value="1"/>
</dbReference>
<dbReference type="CDD" id="cd00801">
    <property type="entry name" value="INT_P4_C"/>
    <property type="match status" value="1"/>
</dbReference>
<gene>
    <name evidence="6" type="ORF">COO09_16795</name>
</gene>
<feature type="domain" description="Tyr recombinase" evidence="5">
    <location>
        <begin position="195"/>
        <end position="370"/>
    </location>
</feature>
<dbReference type="KEGG" id="rdi:CMV14_16265"/>
<dbReference type="Gene3D" id="1.10.150.130">
    <property type="match status" value="1"/>
</dbReference>
<dbReference type="EMBL" id="NWUF01000018">
    <property type="protein sequence ID" value="PCE41159.1"/>
    <property type="molecule type" value="Genomic_DNA"/>
</dbReference>
<name>A0A2A4FSN1_9SPHN</name>
<organism evidence="6 7">
    <name type="scientific">Rhizorhabdus dicambivorans</name>
    <dbReference type="NCBI Taxonomy" id="1850238"/>
    <lineage>
        <taxon>Bacteria</taxon>
        <taxon>Pseudomonadati</taxon>
        <taxon>Pseudomonadota</taxon>
        <taxon>Alphaproteobacteria</taxon>
        <taxon>Sphingomonadales</taxon>
        <taxon>Sphingomonadaceae</taxon>
        <taxon>Rhizorhabdus</taxon>
    </lineage>
</organism>
<reference evidence="6 7" key="1">
    <citation type="submission" date="2017-09" db="EMBL/GenBank/DDBJ databases">
        <title>The Catabolism of 3,6-Dichlorosalicylic acid is Initiated by the Cytochrome P450 Monooxygenase DsmABC in Rhizorhabdus dicambivorans Ndbn-20.</title>
        <authorList>
            <person name="Na L."/>
        </authorList>
    </citation>
    <scope>NUCLEOTIDE SEQUENCE [LARGE SCALE GENOMIC DNA]</scope>
    <source>
        <strain evidence="6 7">Ndbn-20m</strain>
    </source>
</reference>
<evidence type="ECO:0000259" key="5">
    <source>
        <dbReference type="PROSITE" id="PS51898"/>
    </source>
</evidence>
<dbReference type="Proteomes" id="UP000218934">
    <property type="component" value="Unassembled WGS sequence"/>
</dbReference>
<dbReference type="Gene3D" id="3.30.160.390">
    <property type="entry name" value="Integrase, DNA-binding domain"/>
    <property type="match status" value="1"/>
</dbReference>
<dbReference type="InterPro" id="IPR025166">
    <property type="entry name" value="Integrase_DNA_bind_dom"/>
</dbReference>
<dbReference type="OrthoDB" id="7388552at2"/>
<comment type="caution">
    <text evidence="6">The sequence shown here is derived from an EMBL/GenBank/DDBJ whole genome shotgun (WGS) entry which is preliminary data.</text>
</comment>
<dbReference type="InterPro" id="IPR050808">
    <property type="entry name" value="Phage_Integrase"/>
</dbReference>
<dbReference type="GO" id="GO:0006310">
    <property type="term" value="P:DNA recombination"/>
    <property type="evidence" value="ECO:0007669"/>
    <property type="project" value="UniProtKB-KW"/>
</dbReference>
<evidence type="ECO:0000313" key="6">
    <source>
        <dbReference type="EMBL" id="PCE41159.1"/>
    </source>
</evidence>
<dbReference type="Pfam" id="PF13356">
    <property type="entry name" value="Arm-DNA-bind_3"/>
    <property type="match status" value="1"/>
</dbReference>
<dbReference type="PROSITE" id="PS51898">
    <property type="entry name" value="TYR_RECOMBINASE"/>
    <property type="match status" value="1"/>
</dbReference>
<dbReference type="Pfam" id="PF22022">
    <property type="entry name" value="Phage_int_M"/>
    <property type="match status" value="1"/>
</dbReference>
<dbReference type="InterPro" id="IPR038488">
    <property type="entry name" value="Integrase_DNA-bd_sf"/>
</dbReference>
<evidence type="ECO:0000256" key="2">
    <source>
        <dbReference type="ARBA" id="ARBA00022908"/>
    </source>
</evidence>
<dbReference type="Gene3D" id="1.10.443.10">
    <property type="entry name" value="Intergrase catalytic core"/>
    <property type="match status" value="1"/>
</dbReference>
<evidence type="ECO:0000256" key="1">
    <source>
        <dbReference type="ARBA" id="ARBA00008857"/>
    </source>
</evidence>
<dbReference type="InterPro" id="IPR010998">
    <property type="entry name" value="Integrase_recombinase_N"/>
</dbReference>
<evidence type="ECO:0000256" key="4">
    <source>
        <dbReference type="ARBA" id="ARBA00023172"/>
    </source>
</evidence>
<dbReference type="SUPFAM" id="SSF56349">
    <property type="entry name" value="DNA breaking-rejoining enzymes"/>
    <property type="match status" value="1"/>
</dbReference>
<dbReference type="PANTHER" id="PTHR30629">
    <property type="entry name" value="PROPHAGE INTEGRASE"/>
    <property type="match status" value="1"/>
</dbReference>
<keyword evidence="2" id="KW-0229">DNA integration</keyword>
<accession>A0A2A4FSN1</accession>
<comment type="similarity">
    <text evidence="1">Belongs to the 'phage' integrase family.</text>
</comment>
<dbReference type="GO" id="GO:0015074">
    <property type="term" value="P:DNA integration"/>
    <property type="evidence" value="ECO:0007669"/>
    <property type="project" value="UniProtKB-KW"/>
</dbReference>
<keyword evidence="7" id="KW-1185">Reference proteome</keyword>
<evidence type="ECO:0000256" key="3">
    <source>
        <dbReference type="ARBA" id="ARBA00023125"/>
    </source>
</evidence>